<dbReference type="InterPro" id="IPR011491">
    <property type="entry name" value="FlgE_D2"/>
</dbReference>
<comment type="function">
    <text evidence="5">A flexible structure which links the flagellar filament to the drive apparatus in the basal body.</text>
</comment>
<keyword evidence="10" id="KW-0969">Cilium</keyword>
<evidence type="ECO:0000259" key="9">
    <source>
        <dbReference type="Pfam" id="PF22692"/>
    </source>
</evidence>
<dbReference type="GeneID" id="1188275"/>
<dbReference type="InterPro" id="IPR020013">
    <property type="entry name" value="Flagellar_FlgE/F/G"/>
</dbReference>
<reference evidence="10 11" key="1">
    <citation type="journal article" date="2003" name="Lancet">
        <title>Genome sequence of Vibrio parahaemolyticus: a pathogenic mechanism distinct from that of V. cholerae.</title>
        <authorList>
            <person name="Makino K."/>
            <person name="Oshima K."/>
            <person name="Kurokawa K."/>
            <person name="Yokoyama K."/>
            <person name="Uda T."/>
            <person name="Tagomori K."/>
            <person name="Iijima Y."/>
            <person name="Najima M."/>
            <person name="Nakano M."/>
            <person name="Yamashita A."/>
            <person name="Kubota Y."/>
            <person name="Kimura S."/>
            <person name="Yasunaga T."/>
            <person name="Honda T."/>
            <person name="Shinagawa H."/>
            <person name="Hattori M."/>
            <person name="Iida T."/>
        </authorList>
    </citation>
    <scope>NUCLEOTIDE SEQUENCE [LARGE SCALE GENOMIC DNA]</scope>
    <source>
        <strain evidence="11">RIMD 2210633</strain>
    </source>
</reference>
<feature type="domain" description="Flagellar basal body rod protein N-terminal" evidence="6">
    <location>
        <begin position="3"/>
        <end position="32"/>
    </location>
</feature>
<dbReference type="PANTHER" id="PTHR30435">
    <property type="entry name" value="FLAGELLAR PROTEIN"/>
    <property type="match status" value="1"/>
</dbReference>
<dbReference type="Pfam" id="PF06429">
    <property type="entry name" value="Flg_bbr_C"/>
    <property type="match status" value="1"/>
</dbReference>
<feature type="domain" description="Flagellar basal-body/hook protein C-terminal" evidence="7">
    <location>
        <begin position="392"/>
        <end position="436"/>
    </location>
</feature>
<evidence type="ECO:0000256" key="3">
    <source>
        <dbReference type="ARBA" id="ARBA00019015"/>
    </source>
</evidence>
<evidence type="ECO:0000256" key="5">
    <source>
        <dbReference type="RuleBase" id="RU362116"/>
    </source>
</evidence>
<sequence length="437" mass="47356">MSYVSLSGLSAAQLDLNTTSNNIANANTYGFKESRAEFADVYSNSLFTNAKTTPGGGAQASQVAQQFHEGSSIYTNNPMDLRVSGTGFFAVAKDRLIPQQNEMTRNGAFHLNKENYMVTANDEFLLGYQVNPESGEVSSYEPQPINIPAEFGKPKQTANIEVGVNLPANGDLKDPTQFDFSDPDTYNRSTSSTIYDSMGQSYKLTTYYLKDQTQPNTWNTYYTVTDKSGEKPLNVAGGDAQTPTGHIGHTMKFNNDGTLASLNSGNPITSVALGDPATNTTPLDMNGADPAQTLNFGLGAATQFAAPFELTKFDEDGATTGFLTKVDFDENGSVLGTYSNGENVTLGRVALVRVPNEQGLDKKGGTQWDSTQFSGDKIWGESNKGSFGTINNGMLEQSNIDMTQELVDLISAQRNFQANSRSLEVHNQLQQNILQIR</sequence>
<dbReference type="eggNOG" id="COG1749">
    <property type="taxonomic scope" value="Bacteria"/>
</dbReference>
<dbReference type="PROSITE" id="PS00588">
    <property type="entry name" value="FLAGELLA_BB_ROD"/>
    <property type="match status" value="1"/>
</dbReference>
<dbReference type="PANTHER" id="PTHR30435:SF1">
    <property type="entry name" value="FLAGELLAR HOOK PROTEIN FLGE"/>
    <property type="match status" value="1"/>
</dbReference>
<evidence type="ECO:0000256" key="4">
    <source>
        <dbReference type="ARBA" id="ARBA00023143"/>
    </source>
</evidence>
<dbReference type="GO" id="GO:0071978">
    <property type="term" value="P:bacterial-type flagellum-dependent swarming motility"/>
    <property type="evidence" value="ECO:0007669"/>
    <property type="project" value="TreeGrafter"/>
</dbReference>
<dbReference type="RefSeq" id="WP_005462291.1">
    <property type="nucleotide sequence ID" value="NC_004603.1"/>
</dbReference>
<dbReference type="InterPro" id="IPR053967">
    <property type="entry name" value="LlgE_F_G-like_D1"/>
</dbReference>
<dbReference type="Pfam" id="PF00460">
    <property type="entry name" value="Flg_bb_rod"/>
    <property type="match status" value="1"/>
</dbReference>
<dbReference type="Gene3D" id="2.60.98.20">
    <property type="entry name" value="Flagellar hook protein FlgE"/>
    <property type="match status" value="1"/>
</dbReference>
<evidence type="ECO:0000259" key="6">
    <source>
        <dbReference type="Pfam" id="PF00460"/>
    </source>
</evidence>
<dbReference type="GO" id="GO:0005829">
    <property type="term" value="C:cytosol"/>
    <property type="evidence" value="ECO:0007669"/>
    <property type="project" value="TreeGrafter"/>
</dbReference>
<proteinExistence type="inferred from homology"/>
<dbReference type="PATRIC" id="fig|223926.6.peg.743"/>
<comment type="subcellular location">
    <subcellularLocation>
        <location evidence="1 5">Bacterial flagellum basal body</location>
    </subcellularLocation>
</comment>
<feature type="domain" description="Flagellar hook protein FlgE D2" evidence="8">
    <location>
        <begin position="165"/>
        <end position="317"/>
    </location>
</feature>
<evidence type="ECO:0000256" key="1">
    <source>
        <dbReference type="ARBA" id="ARBA00004117"/>
    </source>
</evidence>
<dbReference type="AlphaFoldDB" id="Q79YY8"/>
<dbReference type="InterPro" id="IPR010930">
    <property type="entry name" value="Flg_bb/hook_C_dom"/>
</dbReference>
<evidence type="ECO:0000259" key="7">
    <source>
        <dbReference type="Pfam" id="PF06429"/>
    </source>
</evidence>
<name>Q79YY8_VIBPA</name>
<dbReference type="GO" id="GO:0009424">
    <property type="term" value="C:bacterial-type flagellum hook"/>
    <property type="evidence" value="ECO:0007669"/>
    <property type="project" value="TreeGrafter"/>
</dbReference>
<organism evidence="10 11">
    <name type="scientific">Vibrio parahaemolyticus serotype O3:K6 (strain RIMD 2210633)</name>
    <dbReference type="NCBI Taxonomy" id="223926"/>
    <lineage>
        <taxon>Bacteria</taxon>
        <taxon>Pseudomonadati</taxon>
        <taxon>Pseudomonadota</taxon>
        <taxon>Gammaproteobacteria</taxon>
        <taxon>Vibrionales</taxon>
        <taxon>Vibrionaceae</taxon>
        <taxon>Vibrio</taxon>
    </lineage>
</organism>
<dbReference type="SUPFAM" id="SSF117143">
    <property type="entry name" value="Flagellar hook protein flgE"/>
    <property type="match status" value="1"/>
</dbReference>
<comment type="similarity">
    <text evidence="2 5">Belongs to the flagella basal body rod proteins family.</text>
</comment>
<feature type="domain" description="Flagellar hook protein FlgE/F/G-like D1" evidence="9">
    <location>
        <begin position="83"/>
        <end position="156"/>
    </location>
</feature>
<dbReference type="Pfam" id="PF07559">
    <property type="entry name" value="FlgE_D2"/>
    <property type="match status" value="1"/>
</dbReference>
<evidence type="ECO:0000259" key="8">
    <source>
        <dbReference type="Pfam" id="PF07559"/>
    </source>
</evidence>
<keyword evidence="4 5" id="KW-0975">Bacterial flagellum</keyword>
<keyword evidence="10" id="KW-0966">Cell projection</keyword>
<dbReference type="Proteomes" id="UP000002493">
    <property type="component" value="Chromosome 1"/>
</dbReference>
<dbReference type="GO" id="GO:0009425">
    <property type="term" value="C:bacterial-type flagellum basal body"/>
    <property type="evidence" value="ECO:0007669"/>
    <property type="project" value="UniProtKB-SubCell"/>
</dbReference>
<dbReference type="NCBIfam" id="NF004240">
    <property type="entry name" value="PRK05682.1-4"/>
    <property type="match status" value="1"/>
</dbReference>
<evidence type="ECO:0000313" key="11">
    <source>
        <dbReference type="Proteomes" id="UP000002493"/>
    </source>
</evidence>
<keyword evidence="10" id="KW-0282">Flagellum</keyword>
<dbReference type="InterPro" id="IPR037058">
    <property type="entry name" value="Falgellar_hook_FlgE_sf"/>
</dbReference>
<protein>
    <recommendedName>
        <fullName evidence="3 5">Flagellar hook protein FlgE</fullName>
    </recommendedName>
</protein>
<dbReference type="InterPro" id="IPR001444">
    <property type="entry name" value="Flag_bb_rod_N"/>
</dbReference>
<evidence type="ECO:0000256" key="2">
    <source>
        <dbReference type="ARBA" id="ARBA00009677"/>
    </source>
</evidence>
<dbReference type="EMBL" id="BA000031">
    <property type="protein sequence ID" value="BAC59041.1"/>
    <property type="molecule type" value="Genomic_DNA"/>
</dbReference>
<dbReference type="InterPro" id="IPR037925">
    <property type="entry name" value="FlgE/F/G-like"/>
</dbReference>
<evidence type="ECO:0000313" key="10">
    <source>
        <dbReference type="EMBL" id="BAC59041.1"/>
    </source>
</evidence>
<gene>
    <name evidence="10" type="ordered locus">VP0778</name>
</gene>
<dbReference type="HOGENOM" id="CLU_013687_2_0_6"/>
<dbReference type="Pfam" id="PF22692">
    <property type="entry name" value="LlgE_F_G_D1"/>
    <property type="match status" value="1"/>
</dbReference>
<accession>Q79YY8</accession>
<dbReference type="NCBIfam" id="TIGR03506">
    <property type="entry name" value="FlgEFG_subfam"/>
    <property type="match status" value="1"/>
</dbReference>
<dbReference type="KEGG" id="vpa:VP0778"/>
<dbReference type="InterPro" id="IPR019776">
    <property type="entry name" value="Flagellar_basal_body_rod_CS"/>
</dbReference>